<evidence type="ECO:0000313" key="1">
    <source>
        <dbReference type="EMBL" id="CAK0831638.1"/>
    </source>
</evidence>
<evidence type="ECO:0000313" key="2">
    <source>
        <dbReference type="Proteomes" id="UP001189429"/>
    </source>
</evidence>
<evidence type="ECO:0008006" key="3">
    <source>
        <dbReference type="Google" id="ProtNLM"/>
    </source>
</evidence>
<keyword evidence="2" id="KW-1185">Reference proteome</keyword>
<dbReference type="EMBL" id="CAUYUJ010011367">
    <property type="protein sequence ID" value="CAK0831638.1"/>
    <property type="molecule type" value="Genomic_DNA"/>
</dbReference>
<comment type="caution">
    <text evidence="1">The sequence shown here is derived from an EMBL/GenBank/DDBJ whole genome shotgun (WGS) entry which is preliminary data.</text>
</comment>
<organism evidence="1 2">
    <name type="scientific">Prorocentrum cordatum</name>
    <dbReference type="NCBI Taxonomy" id="2364126"/>
    <lineage>
        <taxon>Eukaryota</taxon>
        <taxon>Sar</taxon>
        <taxon>Alveolata</taxon>
        <taxon>Dinophyceae</taxon>
        <taxon>Prorocentrales</taxon>
        <taxon>Prorocentraceae</taxon>
        <taxon>Prorocentrum</taxon>
    </lineage>
</organism>
<name>A0ABN9SIW7_9DINO</name>
<dbReference type="Proteomes" id="UP001189429">
    <property type="component" value="Unassembled WGS sequence"/>
</dbReference>
<protein>
    <recommendedName>
        <fullName evidence="3">RNA-dependent RNA polymerase</fullName>
    </recommendedName>
</protein>
<accession>A0ABN9SIW7</accession>
<proteinExistence type="predicted"/>
<feature type="non-terminal residue" evidence="1">
    <location>
        <position position="286"/>
    </location>
</feature>
<reference evidence="1" key="1">
    <citation type="submission" date="2023-10" db="EMBL/GenBank/DDBJ databases">
        <authorList>
            <person name="Chen Y."/>
            <person name="Shah S."/>
            <person name="Dougan E. K."/>
            <person name="Thang M."/>
            <person name="Chan C."/>
        </authorList>
    </citation>
    <scope>NUCLEOTIDE SEQUENCE [LARGE SCALE GENOMIC DNA]</scope>
</reference>
<gene>
    <name evidence="1" type="ORF">PCOR1329_LOCUS29919</name>
</gene>
<sequence length="286" mass="30269">GFSGDVVRFHAELGREALRQMVLEGRGLAWERRRRRLPRDLGAHLGGEPRSMVEWHGDECGLDAGVLEAARRRLRGKRPLAAGARAPEDADTVLLVAELHAGGGLELGDGVIFGGADVAQGSKVIGRRTDGRPVLCERVGISAVDRGLADLRVALREAPRGEVEGAATGPEDVRTLAVDWNEQGARVESGGAQSARAAMGALGGCELRGAGTALHLRQRFAQHGGDSKTLMSNFCQGCSISQRGRTYHELNCLVAIFWLAGTFDAVNLGGLACLEVAASHVAQITE</sequence>
<feature type="non-terminal residue" evidence="1">
    <location>
        <position position="1"/>
    </location>
</feature>